<dbReference type="Proteomes" id="UP000574390">
    <property type="component" value="Unassembled WGS sequence"/>
</dbReference>
<reference evidence="4 5" key="1">
    <citation type="submission" date="2020-04" db="EMBL/GenBank/DDBJ databases">
        <title>Perkinsus olseni comparative genomics.</title>
        <authorList>
            <person name="Bogema D.R."/>
        </authorList>
    </citation>
    <scope>NUCLEOTIDE SEQUENCE [LARGE SCALE GENOMIC DNA]</scope>
    <source>
        <strain evidence="2">00978-12</strain>
        <strain evidence="3">ATCC PRA-205</strain>
    </source>
</reference>
<dbReference type="EMBL" id="JABANP010000083">
    <property type="protein sequence ID" value="KAF4691209.1"/>
    <property type="molecule type" value="Genomic_DNA"/>
</dbReference>
<gene>
    <name evidence="2" type="ORF">FOZ60_016023</name>
    <name evidence="3" type="ORF">FOZ62_031066</name>
</gene>
<sequence>MIAAGTTRASVASFEASRNEKNDTGISCRHRELIRWGLIDGTNTPVTIEENSSLLFDEDNYQVMPARTAFNEV</sequence>
<comment type="caution">
    <text evidence="3">The sequence shown here is derived from an EMBL/GenBank/DDBJ whole genome shotgun (WGS) entry which is preliminary data.</text>
</comment>
<evidence type="ECO:0000313" key="2">
    <source>
        <dbReference type="EMBL" id="KAF4691209.1"/>
    </source>
</evidence>
<dbReference type="EMBL" id="JABANM010007434">
    <property type="protein sequence ID" value="KAF4744261.1"/>
    <property type="molecule type" value="Genomic_DNA"/>
</dbReference>
<dbReference type="AlphaFoldDB" id="A0A7J6TH89"/>
<evidence type="ECO:0000313" key="4">
    <source>
        <dbReference type="Proteomes" id="UP000541610"/>
    </source>
</evidence>
<feature type="region of interest" description="Disordered" evidence="1">
    <location>
        <begin position="1"/>
        <end position="22"/>
    </location>
</feature>
<name>A0A7J6TH89_PEROL</name>
<protein>
    <submittedName>
        <fullName evidence="3">Uncharacterized protein</fullName>
    </submittedName>
</protein>
<proteinExistence type="predicted"/>
<accession>A0A7J6TH89</accession>
<dbReference type="Proteomes" id="UP000541610">
    <property type="component" value="Unassembled WGS sequence"/>
</dbReference>
<organism evidence="3 5">
    <name type="scientific">Perkinsus olseni</name>
    <name type="common">Perkinsus atlanticus</name>
    <dbReference type="NCBI Taxonomy" id="32597"/>
    <lineage>
        <taxon>Eukaryota</taxon>
        <taxon>Sar</taxon>
        <taxon>Alveolata</taxon>
        <taxon>Perkinsozoa</taxon>
        <taxon>Perkinsea</taxon>
        <taxon>Perkinsida</taxon>
        <taxon>Perkinsidae</taxon>
        <taxon>Perkinsus</taxon>
    </lineage>
</organism>
<evidence type="ECO:0000313" key="5">
    <source>
        <dbReference type="Proteomes" id="UP000574390"/>
    </source>
</evidence>
<evidence type="ECO:0000256" key="1">
    <source>
        <dbReference type="SAM" id="MobiDB-lite"/>
    </source>
</evidence>
<evidence type="ECO:0000313" key="3">
    <source>
        <dbReference type="EMBL" id="KAF4744261.1"/>
    </source>
</evidence>